<evidence type="ECO:0000256" key="4">
    <source>
        <dbReference type="SAM" id="MobiDB-lite"/>
    </source>
</evidence>
<dbReference type="GO" id="GO:0080008">
    <property type="term" value="C:Cul4-RING E3 ubiquitin ligase complex"/>
    <property type="evidence" value="ECO:0007669"/>
    <property type="project" value="TreeGrafter"/>
</dbReference>
<evidence type="ECO:0000256" key="3">
    <source>
        <dbReference type="PROSITE-ProRule" id="PRU00221"/>
    </source>
</evidence>
<dbReference type="PANTHER" id="PTHR15574">
    <property type="entry name" value="WD REPEAT DOMAIN-CONTAINING FAMILY"/>
    <property type="match status" value="1"/>
</dbReference>
<feature type="region of interest" description="Disordered" evidence="4">
    <location>
        <begin position="471"/>
        <end position="574"/>
    </location>
</feature>
<dbReference type="InterPro" id="IPR001680">
    <property type="entry name" value="WD40_rpt"/>
</dbReference>
<feature type="region of interest" description="Disordered" evidence="4">
    <location>
        <begin position="692"/>
        <end position="755"/>
    </location>
</feature>
<keyword evidence="6" id="KW-1185">Reference proteome</keyword>
<dbReference type="SUPFAM" id="SSF50978">
    <property type="entry name" value="WD40 repeat-like"/>
    <property type="match status" value="1"/>
</dbReference>
<dbReference type="OrthoDB" id="5573735at2759"/>
<evidence type="ECO:0000313" key="6">
    <source>
        <dbReference type="Proteomes" id="UP001153737"/>
    </source>
</evidence>
<protein>
    <recommendedName>
        <fullName evidence="7">DDB1- and CUL4-associated factor 5</fullName>
    </recommendedName>
</protein>
<dbReference type="GO" id="GO:0045717">
    <property type="term" value="P:negative regulation of fatty acid biosynthetic process"/>
    <property type="evidence" value="ECO:0007669"/>
    <property type="project" value="TreeGrafter"/>
</dbReference>
<dbReference type="PROSITE" id="PS50294">
    <property type="entry name" value="WD_REPEATS_REGION"/>
    <property type="match status" value="2"/>
</dbReference>
<dbReference type="SMART" id="SM00320">
    <property type="entry name" value="WD40"/>
    <property type="match status" value="6"/>
</dbReference>
<dbReference type="Gene3D" id="2.130.10.10">
    <property type="entry name" value="YVTN repeat-like/Quinoprotein amine dehydrogenase"/>
    <property type="match status" value="2"/>
</dbReference>
<keyword evidence="2" id="KW-0677">Repeat</keyword>
<dbReference type="GO" id="GO:0005737">
    <property type="term" value="C:cytoplasm"/>
    <property type="evidence" value="ECO:0007669"/>
    <property type="project" value="TreeGrafter"/>
</dbReference>
<proteinExistence type="predicted"/>
<reference evidence="5" key="1">
    <citation type="submission" date="2022-01" db="EMBL/GenBank/DDBJ databases">
        <authorList>
            <person name="King R."/>
        </authorList>
    </citation>
    <scope>NUCLEOTIDE SEQUENCE</scope>
</reference>
<dbReference type="PANTHER" id="PTHR15574:SF43">
    <property type="entry name" value="DDB1- AND CUL4-ASSOCIATED FACTOR 5"/>
    <property type="match status" value="1"/>
</dbReference>
<evidence type="ECO:0008006" key="7">
    <source>
        <dbReference type="Google" id="ProtNLM"/>
    </source>
</evidence>
<organism evidence="5 6">
    <name type="scientific">Phaedon cochleariae</name>
    <name type="common">Mustard beetle</name>
    <dbReference type="NCBI Taxonomy" id="80249"/>
    <lineage>
        <taxon>Eukaryota</taxon>
        <taxon>Metazoa</taxon>
        <taxon>Ecdysozoa</taxon>
        <taxon>Arthropoda</taxon>
        <taxon>Hexapoda</taxon>
        <taxon>Insecta</taxon>
        <taxon>Pterygota</taxon>
        <taxon>Neoptera</taxon>
        <taxon>Endopterygota</taxon>
        <taxon>Coleoptera</taxon>
        <taxon>Polyphaga</taxon>
        <taxon>Cucujiformia</taxon>
        <taxon>Chrysomeloidea</taxon>
        <taxon>Chrysomelidae</taxon>
        <taxon>Chrysomelinae</taxon>
        <taxon>Chrysomelini</taxon>
        <taxon>Phaedon</taxon>
    </lineage>
</organism>
<evidence type="ECO:0000256" key="2">
    <source>
        <dbReference type="ARBA" id="ARBA00022737"/>
    </source>
</evidence>
<evidence type="ECO:0000256" key="1">
    <source>
        <dbReference type="ARBA" id="ARBA00022574"/>
    </source>
</evidence>
<name>A0A9N9S9P6_PHACE</name>
<feature type="repeat" description="WD" evidence="3">
    <location>
        <begin position="316"/>
        <end position="348"/>
    </location>
</feature>
<dbReference type="InterPro" id="IPR045151">
    <property type="entry name" value="DCAF8"/>
</dbReference>
<feature type="repeat" description="WD" evidence="3">
    <location>
        <begin position="44"/>
        <end position="77"/>
    </location>
</feature>
<feature type="compositionally biased region" description="Low complexity" evidence="4">
    <location>
        <begin position="700"/>
        <end position="710"/>
    </location>
</feature>
<feature type="compositionally biased region" description="Polar residues" evidence="4">
    <location>
        <begin position="561"/>
        <end position="574"/>
    </location>
</feature>
<gene>
    <name evidence="5" type="ORF">PHAECO_LOCUS57</name>
</gene>
<reference evidence="5" key="2">
    <citation type="submission" date="2022-10" db="EMBL/GenBank/DDBJ databases">
        <authorList>
            <consortium name="ENA_rothamsted_submissions"/>
            <consortium name="culmorum"/>
            <person name="King R."/>
        </authorList>
    </citation>
    <scope>NUCLEOTIDE SEQUENCE</scope>
</reference>
<feature type="compositionally biased region" description="Basic and acidic residues" evidence="4">
    <location>
        <begin position="515"/>
        <end position="531"/>
    </location>
</feature>
<dbReference type="Pfam" id="PF00400">
    <property type="entry name" value="WD40"/>
    <property type="match status" value="4"/>
</dbReference>
<sequence>MAIPSCINPVRYLTERQYSDNIFIKNNLFSARFANARNLFRKDLVSHYGCVNAVEFSVDGEFIVSGGDDKRVLMWTVPLAIYDQGAPVVMRTTHRSNIFCLTFDSNNEKIFSGGNDDQVLIHEVHTITSIGSIPHEKPVYGISIHPQNNNIIATAGEDGRILLFDVRDTSQDAQVVAEHNSGFHSVKFNPLKPRYLVTANSEEGIQLWDCRKPKSQLLHYDSQSGKTNGISACFDCTGKKVLALRRRLPPVLYNAESESSVCQFYHPQYYNSCTMKTCCFAGENDEYILSGSDDFNLYMWKVPTDDSEWGASHMVLRGHRSIVNQVRYNNHNKLIASSGVEKMVKLWSTLPISNWKGSILKEHTEPVRAIYTHEDYMSIVVSTDRINHDYSDQSINEDTKMMAFFDSLIQREIEGWDSKTDATFSTDTDSDEEDSTKVIAKIFKNGASTYTELKKYRSNRIMQLISKKKNTLARLARSKSTSYVHRYNQHKAHKRKSTKSKARKHNGTHKKSKKSPAERETAKRQKKEPRTSKYLTRQSARNMAENAEATSNGRSLDAISNGHSLDTPSTSTGITSSEVAVFRLVEDDSDDEVRPANGGGEVEDSVVEGNFVNILPTPLNGTRDVLINVLEVVDEDTRNSRNQTIEEEIIQDTAAVNSLSNTNSIDDAYNTESSDSDFEYLHTPKRRCISVSADSGCGTGPSSSSSSCSTKDLRSHHQVSGSRTADDSDKKNRGRWSTKTRKSVRRKIGADSDEN</sequence>
<accession>A0A9N9S9P6</accession>
<feature type="compositionally biased region" description="Basic residues" evidence="4">
    <location>
        <begin position="732"/>
        <end position="747"/>
    </location>
</feature>
<dbReference type="PROSITE" id="PS50082">
    <property type="entry name" value="WD_REPEATS_2"/>
    <property type="match status" value="3"/>
</dbReference>
<evidence type="ECO:0000313" key="5">
    <source>
        <dbReference type="EMBL" id="CAG9813651.1"/>
    </source>
</evidence>
<keyword evidence="1 3" id="KW-0853">WD repeat</keyword>
<dbReference type="Proteomes" id="UP001153737">
    <property type="component" value="Chromosome 1"/>
</dbReference>
<dbReference type="InterPro" id="IPR015943">
    <property type="entry name" value="WD40/YVTN_repeat-like_dom_sf"/>
</dbReference>
<dbReference type="AlphaFoldDB" id="A0A9N9S9P6"/>
<feature type="repeat" description="WD" evidence="3">
    <location>
        <begin position="176"/>
        <end position="209"/>
    </location>
</feature>
<feature type="compositionally biased region" description="Basic residues" evidence="4">
    <location>
        <begin position="487"/>
        <end position="514"/>
    </location>
</feature>
<dbReference type="InterPro" id="IPR036322">
    <property type="entry name" value="WD40_repeat_dom_sf"/>
</dbReference>
<dbReference type="EMBL" id="OU896707">
    <property type="protein sequence ID" value="CAG9813651.1"/>
    <property type="molecule type" value="Genomic_DNA"/>
</dbReference>